<gene>
    <name evidence="2" type="ORF">FHR90_002368</name>
</gene>
<evidence type="ECO:0000313" key="2">
    <source>
        <dbReference type="EMBL" id="MBB3174527.1"/>
    </source>
</evidence>
<proteinExistence type="predicted"/>
<dbReference type="AlphaFoldDB" id="A0A839UXK1"/>
<evidence type="ECO:0000313" key="3">
    <source>
        <dbReference type="Proteomes" id="UP000557688"/>
    </source>
</evidence>
<feature type="chain" id="PRO_5032452635" evidence="1">
    <location>
        <begin position="29"/>
        <end position="192"/>
    </location>
</feature>
<dbReference type="RefSeq" id="WP_246330224.1">
    <property type="nucleotide sequence ID" value="NZ_JABXXQ010000192.1"/>
</dbReference>
<comment type="caution">
    <text evidence="2">The sequence shown here is derived from an EMBL/GenBank/DDBJ whole genome shotgun (WGS) entry which is preliminary data.</text>
</comment>
<evidence type="ECO:0000256" key="1">
    <source>
        <dbReference type="SAM" id="SignalP"/>
    </source>
</evidence>
<accession>A0A839UXK1</accession>
<feature type="signal peptide" evidence="1">
    <location>
        <begin position="1"/>
        <end position="28"/>
    </location>
</feature>
<keyword evidence="3" id="KW-1185">Reference proteome</keyword>
<name>A0A839UXK1_9PROT</name>
<organism evidence="2 3">
    <name type="scientific">Endobacter medicaginis</name>
    <dbReference type="NCBI Taxonomy" id="1181271"/>
    <lineage>
        <taxon>Bacteria</taxon>
        <taxon>Pseudomonadati</taxon>
        <taxon>Pseudomonadota</taxon>
        <taxon>Alphaproteobacteria</taxon>
        <taxon>Acetobacterales</taxon>
        <taxon>Acetobacteraceae</taxon>
        <taxon>Endobacter</taxon>
    </lineage>
</organism>
<reference evidence="2 3" key="1">
    <citation type="submission" date="2020-08" db="EMBL/GenBank/DDBJ databases">
        <title>Genomic Encyclopedia of Type Strains, Phase III (KMG-III): the genomes of soil and plant-associated and newly described type strains.</title>
        <authorList>
            <person name="Whitman W."/>
        </authorList>
    </citation>
    <scope>NUCLEOTIDE SEQUENCE [LARGE SCALE GENOMIC DNA]</scope>
    <source>
        <strain evidence="2 3">CECT 8088</strain>
    </source>
</reference>
<dbReference type="Proteomes" id="UP000557688">
    <property type="component" value="Unassembled WGS sequence"/>
</dbReference>
<dbReference type="EMBL" id="JACHXV010000008">
    <property type="protein sequence ID" value="MBB3174527.1"/>
    <property type="molecule type" value="Genomic_DNA"/>
</dbReference>
<sequence length="192" mass="20953">MSQALSAKRRFRHLAAGLAATFAAAIGAGSVSDLHATTCGLNSARTAFDVQGLKSELMVTALSCNQQERYNAFVAKFRPDLLSQEEALNRYFKTAYGRSAQKEHDDYITQLANVQSDRGLKAGTAFCDQRMAMFDEVAILNDAADLSGYAEAKDIVQPASYETCAAPEIPTRSMRVRRINSVGHRSGRSHRA</sequence>
<keyword evidence="1" id="KW-0732">Signal</keyword>
<protein>
    <submittedName>
        <fullName evidence="2">Uncharacterized protein</fullName>
    </submittedName>
</protein>